<accession>A0A077ZPA8</accession>
<dbReference type="AlphaFoldDB" id="A0A077ZPA8"/>
<dbReference type="Proteomes" id="UP000039865">
    <property type="component" value="Unassembled WGS sequence"/>
</dbReference>
<proteinExistence type="predicted"/>
<evidence type="ECO:0000313" key="2">
    <source>
        <dbReference type="Proteomes" id="UP000039865"/>
    </source>
</evidence>
<dbReference type="InParanoid" id="A0A077ZPA8"/>
<dbReference type="InterPro" id="IPR036168">
    <property type="entry name" value="AP2_Mu_C_sf"/>
</dbReference>
<organism evidence="1 2">
    <name type="scientific">Stylonychia lemnae</name>
    <name type="common">Ciliate</name>
    <dbReference type="NCBI Taxonomy" id="5949"/>
    <lineage>
        <taxon>Eukaryota</taxon>
        <taxon>Sar</taxon>
        <taxon>Alveolata</taxon>
        <taxon>Ciliophora</taxon>
        <taxon>Intramacronucleata</taxon>
        <taxon>Spirotrichea</taxon>
        <taxon>Stichotrichia</taxon>
        <taxon>Sporadotrichida</taxon>
        <taxon>Oxytrichidae</taxon>
        <taxon>Stylonychinae</taxon>
        <taxon>Stylonychia</taxon>
    </lineage>
</organism>
<keyword evidence="2" id="KW-1185">Reference proteome</keyword>
<reference evidence="1 2" key="1">
    <citation type="submission" date="2014-06" db="EMBL/GenBank/DDBJ databases">
        <authorList>
            <person name="Swart Estienne"/>
        </authorList>
    </citation>
    <scope>NUCLEOTIDE SEQUENCE [LARGE SCALE GENOMIC DNA]</scope>
    <source>
        <strain evidence="1 2">130c</strain>
    </source>
</reference>
<sequence>MQCFQFNQGLCNFECKFERYQIGKEKDSRSIYPIFEQATIKIHFPEQYIILIICFTRETINAQLTSLPEGVYSYFDKDKTGEWTISSMANQPNTPQDNVTKLSGNIRLNDSQINELPSNIIAIVNIKIKDYTFTGNQIEKIICNLQGNLSKDDQTVFRGYKCYAFAKNIEYRF</sequence>
<evidence type="ECO:0000313" key="1">
    <source>
        <dbReference type="EMBL" id="CDW71748.1"/>
    </source>
</evidence>
<protein>
    <submittedName>
        <fullName evidence="1">Clathrin adaptor complexes medium subunit-like protein</fullName>
    </submittedName>
</protein>
<dbReference type="EMBL" id="CCKQ01000656">
    <property type="protein sequence ID" value="CDW71748.1"/>
    <property type="molecule type" value="Genomic_DNA"/>
</dbReference>
<dbReference type="SUPFAM" id="SSF49447">
    <property type="entry name" value="Second domain of Mu2 adaptin subunit (ap50) of ap2 adaptor"/>
    <property type="match status" value="1"/>
</dbReference>
<gene>
    <name evidence="1" type="primary">Contig1066.g1165</name>
    <name evidence="1" type="ORF">STYLEM_697</name>
</gene>
<name>A0A077ZPA8_STYLE</name>